<keyword evidence="6" id="KW-0256">Endoplasmic reticulum</keyword>
<dbReference type="GO" id="GO:0051537">
    <property type="term" value="F:2 iron, 2 sulfur cluster binding"/>
    <property type="evidence" value="ECO:0007669"/>
    <property type="project" value="UniProtKB-UniRule"/>
</dbReference>
<evidence type="ECO:0000259" key="7">
    <source>
        <dbReference type="SMART" id="SM00704"/>
    </source>
</evidence>
<keyword evidence="2 6" id="KW-0001">2Fe-2S</keyword>
<evidence type="ECO:0000256" key="3">
    <source>
        <dbReference type="ARBA" id="ARBA00022723"/>
    </source>
</evidence>
<evidence type="ECO:0000256" key="5">
    <source>
        <dbReference type="ARBA" id="ARBA00023014"/>
    </source>
</evidence>
<reference evidence="8" key="1">
    <citation type="submission" date="2023-06" db="EMBL/GenBank/DDBJ databases">
        <title>Genomic analysis of the entomopathogenic nematode Steinernema hermaphroditum.</title>
        <authorList>
            <person name="Schwarz E.M."/>
            <person name="Heppert J.K."/>
            <person name="Baniya A."/>
            <person name="Schwartz H.T."/>
            <person name="Tan C.-H."/>
            <person name="Antoshechkin I."/>
            <person name="Sternberg P.W."/>
            <person name="Goodrich-Blair H."/>
            <person name="Dillman A.R."/>
        </authorList>
    </citation>
    <scope>NUCLEOTIDE SEQUENCE</scope>
    <source>
        <strain evidence="8">PS9179</strain>
        <tissue evidence="8">Whole animal</tissue>
    </source>
</reference>
<dbReference type="GO" id="GO:0046872">
    <property type="term" value="F:metal ion binding"/>
    <property type="evidence" value="ECO:0007669"/>
    <property type="project" value="UniProtKB-UniRule"/>
</dbReference>
<evidence type="ECO:0000256" key="6">
    <source>
        <dbReference type="RuleBase" id="RU369084"/>
    </source>
</evidence>
<dbReference type="PANTHER" id="PTHR13680:SF5">
    <property type="entry name" value="CDGSH IRON-SULFUR DOMAIN-CONTAINING PROTEIN 1"/>
    <property type="match status" value="1"/>
</dbReference>
<keyword evidence="3 6" id="KW-0479">Metal-binding</keyword>
<name>A0AA39LFZ1_9BILA</name>
<dbReference type="PANTHER" id="PTHR13680">
    <property type="entry name" value="CDGSH IRON-SULFUR DOMAIN-CONTAINING PROTEIN 1"/>
    <property type="match status" value="1"/>
</dbReference>
<sequence length="150" mass="15947">MTYGGFLLLNARSCACHFNDIHPLSGSSTSSPASNIIEMVCAHSAGASSTCHSKLIAYAVALAAGGAALGYLIGWKLGKKRARHNHVHKLSADKVVDTVDLEDVGEKMAFCRCWKSHKFPLCDGSHNKHNNCTGDNLGPLIVKGKTPSTQ</sequence>
<dbReference type="InterPro" id="IPR042216">
    <property type="entry name" value="MitoNEET_CISD"/>
</dbReference>
<keyword evidence="5 6" id="KW-0411">Iron-sulfur</keyword>
<dbReference type="AlphaFoldDB" id="A0AA39LFZ1"/>
<accession>A0AA39LFZ1</accession>
<gene>
    <name evidence="8" type="ORF">QR680_001463</name>
</gene>
<organism evidence="8 9">
    <name type="scientific">Steinernema hermaphroditum</name>
    <dbReference type="NCBI Taxonomy" id="289476"/>
    <lineage>
        <taxon>Eukaryota</taxon>
        <taxon>Metazoa</taxon>
        <taxon>Ecdysozoa</taxon>
        <taxon>Nematoda</taxon>
        <taxon>Chromadorea</taxon>
        <taxon>Rhabditida</taxon>
        <taxon>Tylenchina</taxon>
        <taxon>Panagrolaimomorpha</taxon>
        <taxon>Strongyloidoidea</taxon>
        <taxon>Steinernematidae</taxon>
        <taxon>Steinernema</taxon>
    </lineage>
</organism>
<evidence type="ECO:0000256" key="2">
    <source>
        <dbReference type="ARBA" id="ARBA00022714"/>
    </source>
</evidence>
<comment type="caution">
    <text evidence="8">The sequence shown here is derived from an EMBL/GenBank/DDBJ whole genome shotgun (WGS) entry which is preliminary data.</text>
</comment>
<dbReference type="GO" id="GO:0010506">
    <property type="term" value="P:regulation of autophagy"/>
    <property type="evidence" value="ECO:0007669"/>
    <property type="project" value="UniProtKB-UniRule"/>
</dbReference>
<keyword evidence="4 6" id="KW-0408">Iron</keyword>
<keyword evidence="6" id="KW-1133">Transmembrane helix</keyword>
<keyword evidence="9" id="KW-1185">Reference proteome</keyword>
<dbReference type="Pfam" id="PF09360">
    <property type="entry name" value="zf-CDGSH"/>
    <property type="match status" value="1"/>
</dbReference>
<keyword evidence="6" id="KW-0812">Transmembrane</keyword>
<dbReference type="FunFam" id="3.40.5.90:FF:000001">
    <property type="entry name" value="CDGSH iron-sulfur domain-containing protein 1"/>
    <property type="match status" value="1"/>
</dbReference>
<comment type="similarity">
    <text evidence="1 6">Belongs to the CISD protein family. CISD2 subfamily.</text>
</comment>
<dbReference type="InterPro" id="IPR045131">
    <property type="entry name" value="CISD1/2"/>
</dbReference>
<dbReference type="InterPro" id="IPR018967">
    <property type="entry name" value="FeS-contain_CDGSH-typ"/>
</dbReference>
<dbReference type="GO" id="GO:0005789">
    <property type="term" value="C:endoplasmic reticulum membrane"/>
    <property type="evidence" value="ECO:0007669"/>
    <property type="project" value="UniProtKB-SubCell"/>
</dbReference>
<evidence type="ECO:0000256" key="4">
    <source>
        <dbReference type="ARBA" id="ARBA00023004"/>
    </source>
</evidence>
<dbReference type="Proteomes" id="UP001175271">
    <property type="component" value="Unassembled WGS sequence"/>
</dbReference>
<evidence type="ECO:0000256" key="1">
    <source>
        <dbReference type="ARBA" id="ARBA00008624"/>
    </source>
</evidence>
<protein>
    <recommendedName>
        <fullName evidence="6">CDGSH iron-sulfur domain-containing protein 2 homologue</fullName>
    </recommendedName>
</protein>
<keyword evidence="6" id="KW-0472">Membrane</keyword>
<dbReference type="SMART" id="SM00704">
    <property type="entry name" value="ZnF_CDGSH"/>
    <property type="match status" value="1"/>
</dbReference>
<dbReference type="Gene3D" id="3.40.5.90">
    <property type="entry name" value="CDGSH iron-sulfur domain, mitoNEET-type"/>
    <property type="match status" value="1"/>
</dbReference>
<feature type="domain" description="Iron-binding zinc finger CDGSH type" evidence="7">
    <location>
        <begin position="94"/>
        <end position="132"/>
    </location>
</feature>
<evidence type="ECO:0000313" key="9">
    <source>
        <dbReference type="Proteomes" id="UP001175271"/>
    </source>
</evidence>
<dbReference type="EMBL" id="JAUCMV010000005">
    <property type="protein sequence ID" value="KAK0395852.1"/>
    <property type="molecule type" value="Genomic_DNA"/>
</dbReference>
<dbReference type="GO" id="GO:0005741">
    <property type="term" value="C:mitochondrial outer membrane"/>
    <property type="evidence" value="ECO:0007669"/>
    <property type="project" value="TreeGrafter"/>
</dbReference>
<comment type="cofactor">
    <cofactor evidence="6">
        <name>[2Fe-2S] cluster</name>
        <dbReference type="ChEBI" id="CHEBI:190135"/>
    </cofactor>
    <text evidence="6">Binds 1 [2Fe-2S] cluster.</text>
</comment>
<proteinExistence type="inferred from homology"/>
<comment type="subcellular location">
    <subcellularLocation>
        <location evidence="6">Endoplasmic reticulum membrane</location>
        <topology evidence="6">Single-pass membrane protein</topology>
    </subcellularLocation>
</comment>
<evidence type="ECO:0000313" key="8">
    <source>
        <dbReference type="EMBL" id="KAK0395852.1"/>
    </source>
</evidence>
<feature type="transmembrane region" description="Helical" evidence="6">
    <location>
        <begin position="55"/>
        <end position="74"/>
    </location>
</feature>